<dbReference type="AlphaFoldDB" id="A0A1M7U015"/>
<proteinExistence type="predicted"/>
<dbReference type="Proteomes" id="UP000184010">
    <property type="component" value="Unassembled WGS sequence"/>
</dbReference>
<gene>
    <name evidence="1" type="ORF">SAMN02745215_02826</name>
</gene>
<protein>
    <submittedName>
        <fullName evidence="1">Uncharacterized protein</fullName>
    </submittedName>
</protein>
<keyword evidence="2" id="KW-1185">Reference proteome</keyword>
<dbReference type="EMBL" id="FRDN01000008">
    <property type="protein sequence ID" value="SHN76304.1"/>
    <property type="molecule type" value="Genomic_DNA"/>
</dbReference>
<reference evidence="2" key="1">
    <citation type="submission" date="2016-12" db="EMBL/GenBank/DDBJ databases">
        <authorList>
            <person name="Varghese N."/>
            <person name="Submissions S."/>
        </authorList>
    </citation>
    <scope>NUCLEOTIDE SEQUENCE [LARGE SCALE GENOMIC DNA]</scope>
    <source>
        <strain evidence="2">DSM 11544</strain>
    </source>
</reference>
<evidence type="ECO:0000313" key="2">
    <source>
        <dbReference type="Proteomes" id="UP000184010"/>
    </source>
</evidence>
<dbReference type="Pfam" id="PF12784">
    <property type="entry name" value="PDDEXK_2"/>
    <property type="match status" value="1"/>
</dbReference>
<evidence type="ECO:0000313" key="1">
    <source>
        <dbReference type="EMBL" id="SHN76304.1"/>
    </source>
</evidence>
<dbReference type="PANTHER" id="PTHR41317:SF1">
    <property type="entry name" value="PD-(D_E)XK NUCLEASE FAMILY TRANSPOSASE"/>
    <property type="match status" value="1"/>
</dbReference>
<dbReference type="STRING" id="1121395.SAMN02745215_02826"/>
<sequence length="351" mass="40621">MTQIIYITFLCSLLHGIIWVTHAIGFLVREAGESLKEFISLKIDYAFKLIFGKEGNEAILIAFLNAALKLPQERRIEEITIINPELNKEYPEDKKSILDVRAITSQGMQINIEIQLSNQYDMEKRSLYYWAQMYSRQIREGMAYKELTKTVSINILDFNYLKQTLNYHNVFHLHEDEEKFQLTDVMEIHFIELPKLLVKWRRREISLWENELVRWLLLLEGADNQEILQILEEIAMKDPVLYQAMNAWEETSEDPRIREAYFDRRKAILDEKAAIREAELRLQEALEEGMAKGIEEGRAKGIAEGKAEGKAEGRAEGKAEVAKKLLVLGVEITKIAEATGLSEEEISGLKD</sequence>
<dbReference type="PANTHER" id="PTHR41317">
    <property type="entry name" value="PD-(D_E)XK NUCLEASE FAMILY TRANSPOSASE"/>
    <property type="match status" value="1"/>
</dbReference>
<accession>A0A1M7U015</accession>
<name>A0A1M7U015_9FIRM</name>
<organism evidence="1 2">
    <name type="scientific">Desulfitobacterium chlororespirans DSM 11544</name>
    <dbReference type="NCBI Taxonomy" id="1121395"/>
    <lineage>
        <taxon>Bacteria</taxon>
        <taxon>Bacillati</taxon>
        <taxon>Bacillota</taxon>
        <taxon>Clostridia</taxon>
        <taxon>Eubacteriales</taxon>
        <taxon>Desulfitobacteriaceae</taxon>
        <taxon>Desulfitobacterium</taxon>
    </lineage>
</organism>
<dbReference type="NCBIfam" id="TIGR01784">
    <property type="entry name" value="T_den_put_tspse"/>
    <property type="match status" value="1"/>
</dbReference>
<dbReference type="InterPro" id="IPR010106">
    <property type="entry name" value="RpnA"/>
</dbReference>